<keyword evidence="7" id="KW-1185">Reference proteome</keyword>
<protein>
    <recommendedName>
        <fullName evidence="5">HTH hxlR-type domain-containing protein</fullName>
    </recommendedName>
</protein>
<sequence length="144" mass="15990">MASNLKEGTTNAQNRRVLSEGCSVNEVLHEISPRWKMELLHRIAHGVAQFSRLKQVFPTLSDQVLGQRLGDLVSEHLVEKTAVASTVPTQIHYTPTPKGRALLTIIDALQQWGQQDWSNDHQGDESAGGRPKANQFSPKVNQCI</sequence>
<evidence type="ECO:0000313" key="6">
    <source>
        <dbReference type="EMBL" id="GGH90225.1"/>
    </source>
</evidence>
<dbReference type="RefSeq" id="WP_262891849.1">
    <property type="nucleotide sequence ID" value="NZ_BMGY01000051.1"/>
</dbReference>
<keyword evidence="3" id="KW-0804">Transcription</keyword>
<dbReference type="SUPFAM" id="SSF46785">
    <property type="entry name" value="Winged helix' DNA-binding domain"/>
    <property type="match status" value="1"/>
</dbReference>
<gene>
    <name evidence="6" type="ORF">GCM10011495_35610</name>
</gene>
<dbReference type="InterPro" id="IPR002577">
    <property type="entry name" value="HTH_HxlR"/>
</dbReference>
<keyword evidence="2" id="KW-0238">DNA-binding</keyword>
<organism evidence="6 7">
    <name type="scientific">Hymenobacter frigidus</name>
    <dbReference type="NCBI Taxonomy" id="1524095"/>
    <lineage>
        <taxon>Bacteria</taxon>
        <taxon>Pseudomonadati</taxon>
        <taxon>Bacteroidota</taxon>
        <taxon>Cytophagia</taxon>
        <taxon>Cytophagales</taxon>
        <taxon>Hymenobacteraceae</taxon>
        <taxon>Hymenobacter</taxon>
    </lineage>
</organism>
<dbReference type="InterPro" id="IPR036388">
    <property type="entry name" value="WH-like_DNA-bd_sf"/>
</dbReference>
<dbReference type="Gene3D" id="1.10.10.10">
    <property type="entry name" value="Winged helix-like DNA-binding domain superfamily/Winged helix DNA-binding domain"/>
    <property type="match status" value="1"/>
</dbReference>
<comment type="caution">
    <text evidence="6">The sequence shown here is derived from an EMBL/GenBank/DDBJ whole genome shotgun (WGS) entry which is preliminary data.</text>
</comment>
<dbReference type="InterPro" id="IPR036390">
    <property type="entry name" value="WH_DNA-bd_sf"/>
</dbReference>
<evidence type="ECO:0000313" key="7">
    <source>
        <dbReference type="Proteomes" id="UP000637774"/>
    </source>
</evidence>
<evidence type="ECO:0000256" key="1">
    <source>
        <dbReference type="ARBA" id="ARBA00023015"/>
    </source>
</evidence>
<evidence type="ECO:0000259" key="5">
    <source>
        <dbReference type="PROSITE" id="PS51118"/>
    </source>
</evidence>
<evidence type="ECO:0000256" key="4">
    <source>
        <dbReference type="SAM" id="MobiDB-lite"/>
    </source>
</evidence>
<reference evidence="7" key="1">
    <citation type="journal article" date="2019" name="Int. J. Syst. Evol. Microbiol.">
        <title>The Global Catalogue of Microorganisms (GCM) 10K type strain sequencing project: providing services to taxonomists for standard genome sequencing and annotation.</title>
        <authorList>
            <consortium name="The Broad Institute Genomics Platform"/>
            <consortium name="The Broad Institute Genome Sequencing Center for Infectious Disease"/>
            <person name="Wu L."/>
            <person name="Ma J."/>
        </authorList>
    </citation>
    <scope>NUCLEOTIDE SEQUENCE [LARGE SCALE GENOMIC DNA]</scope>
    <source>
        <strain evidence="7">CGMCC 1.14966</strain>
    </source>
</reference>
<dbReference type="Pfam" id="PF01638">
    <property type="entry name" value="HxlR"/>
    <property type="match status" value="1"/>
</dbReference>
<dbReference type="PANTHER" id="PTHR33204:SF18">
    <property type="entry name" value="TRANSCRIPTIONAL REGULATORY PROTEIN"/>
    <property type="match status" value="1"/>
</dbReference>
<feature type="domain" description="HTH hxlR-type" evidence="5">
    <location>
        <begin position="22"/>
        <end position="121"/>
    </location>
</feature>
<evidence type="ECO:0000256" key="3">
    <source>
        <dbReference type="ARBA" id="ARBA00023163"/>
    </source>
</evidence>
<evidence type="ECO:0000256" key="2">
    <source>
        <dbReference type="ARBA" id="ARBA00023125"/>
    </source>
</evidence>
<accession>A0ABQ2AFX3</accession>
<name>A0ABQ2AFX3_9BACT</name>
<dbReference type="Proteomes" id="UP000637774">
    <property type="component" value="Unassembled WGS sequence"/>
</dbReference>
<proteinExistence type="predicted"/>
<dbReference type="EMBL" id="BMGY01000051">
    <property type="protein sequence ID" value="GGH90225.1"/>
    <property type="molecule type" value="Genomic_DNA"/>
</dbReference>
<feature type="region of interest" description="Disordered" evidence="4">
    <location>
        <begin position="116"/>
        <end position="144"/>
    </location>
</feature>
<dbReference type="PROSITE" id="PS51118">
    <property type="entry name" value="HTH_HXLR"/>
    <property type="match status" value="1"/>
</dbReference>
<dbReference type="PANTHER" id="PTHR33204">
    <property type="entry name" value="TRANSCRIPTIONAL REGULATOR, MARR FAMILY"/>
    <property type="match status" value="1"/>
</dbReference>
<feature type="compositionally biased region" description="Polar residues" evidence="4">
    <location>
        <begin position="134"/>
        <end position="144"/>
    </location>
</feature>
<keyword evidence="1" id="KW-0805">Transcription regulation</keyword>